<reference evidence="2" key="1">
    <citation type="submission" date="2013-08" db="EMBL/GenBank/DDBJ databases">
        <authorList>
            <person name="Mendez C."/>
            <person name="Richter M."/>
            <person name="Ferrer M."/>
            <person name="Sanchez J."/>
        </authorList>
    </citation>
    <scope>NUCLEOTIDE SEQUENCE</scope>
</reference>
<keyword evidence="1" id="KW-0732">Signal</keyword>
<organism evidence="2">
    <name type="scientific">mine drainage metagenome</name>
    <dbReference type="NCBI Taxonomy" id="410659"/>
    <lineage>
        <taxon>unclassified sequences</taxon>
        <taxon>metagenomes</taxon>
        <taxon>ecological metagenomes</taxon>
    </lineage>
</organism>
<proteinExistence type="predicted"/>
<dbReference type="GO" id="GO:0004553">
    <property type="term" value="F:hydrolase activity, hydrolyzing O-glycosyl compounds"/>
    <property type="evidence" value="ECO:0007669"/>
    <property type="project" value="InterPro"/>
</dbReference>
<dbReference type="SUPFAM" id="SSF48435">
    <property type="entry name" value="Bacterial muramidases"/>
    <property type="match status" value="1"/>
</dbReference>
<protein>
    <submittedName>
        <fullName evidence="2">Soluble lytic murein transglycosylase</fullName>
    </submittedName>
</protein>
<evidence type="ECO:0000256" key="1">
    <source>
        <dbReference type="ARBA" id="ARBA00022729"/>
    </source>
</evidence>
<dbReference type="GO" id="GO:0042597">
    <property type="term" value="C:periplasmic space"/>
    <property type="evidence" value="ECO:0007669"/>
    <property type="project" value="InterPro"/>
</dbReference>
<comment type="caution">
    <text evidence="2">The sequence shown here is derived from an EMBL/GenBank/DDBJ whole genome shotgun (WGS) entry which is preliminary data.</text>
</comment>
<sequence length="398" mass="44364">MPRLRARRQWRIRFVLASLALWVLAAAGAAQAASAQLQRQREQFAQAYALAQQGDPAWKHDTEALRDYPLYPYLEAAYLMRDVRSARAAQVRDYLARYGDLIPGRELRRVWLDRLAQQQDWQQYLAFYAPDLGSAYDCRALQAQAAQGQKLAYDGAFAALWNAPRLPDACNALLQLANTQGLLTPERLWARIERAVHDGRLRTLTQTLAWLPAAQQASAQRLALALSDSTSALAQAATWPDSAHARAALTLALTRRARNDDDAARAAWRALRSRFSLAPAQVDRIEAALALFQATSLIPGSLRALEALPASAQTPLTREWRVRVALARDDWPAVLAAIRAMPEAQRDANEWRYFEARALAATGAMAQADARWRALARDPRITAFWPPIRCSAVRAVPT</sequence>
<reference evidence="2" key="2">
    <citation type="journal article" date="2014" name="ISME J.">
        <title>Microbial stratification in low pH oxic and suboxic macroscopic growths along an acid mine drainage.</title>
        <authorList>
            <person name="Mendez-Garcia C."/>
            <person name="Mesa V."/>
            <person name="Sprenger R.R."/>
            <person name="Richter M."/>
            <person name="Diez M.S."/>
            <person name="Solano J."/>
            <person name="Bargiela R."/>
            <person name="Golyshina O.V."/>
            <person name="Manteca A."/>
            <person name="Ramos J.L."/>
            <person name="Gallego J.R."/>
            <person name="Llorente I."/>
            <person name="Martins Dos Santos V.A."/>
            <person name="Jensen O.N."/>
            <person name="Pelaez A.I."/>
            <person name="Sanchez J."/>
            <person name="Ferrer M."/>
        </authorList>
    </citation>
    <scope>NUCLEOTIDE SEQUENCE</scope>
</reference>
<accession>T1BUU5</accession>
<name>T1BUU5_9ZZZZ</name>
<dbReference type="AlphaFoldDB" id="T1BUU5"/>
<dbReference type="EMBL" id="AUZX01002406">
    <property type="protein sequence ID" value="EQD76751.1"/>
    <property type="molecule type" value="Genomic_DNA"/>
</dbReference>
<dbReference type="Gene3D" id="1.25.20.10">
    <property type="entry name" value="Bacterial muramidases"/>
    <property type="match status" value="1"/>
</dbReference>
<dbReference type="InterPro" id="IPR008939">
    <property type="entry name" value="Lytic_TGlycosylase_superhlx_U"/>
</dbReference>
<gene>
    <name evidence="2" type="ORF">B1A_03264</name>
</gene>
<evidence type="ECO:0000313" key="2">
    <source>
        <dbReference type="EMBL" id="EQD76751.1"/>
    </source>
</evidence>